<dbReference type="RefSeq" id="WP_350350582.1">
    <property type="nucleotide sequence ID" value="NZ_CP158357.1"/>
</dbReference>
<accession>A0AAU7VSG2</accession>
<dbReference type="InterPro" id="IPR013154">
    <property type="entry name" value="ADH-like_N"/>
</dbReference>
<dbReference type="Pfam" id="PF13602">
    <property type="entry name" value="ADH_zinc_N_2"/>
    <property type="match status" value="1"/>
</dbReference>
<dbReference type="AlphaFoldDB" id="A0AAU7VSG2"/>
<dbReference type="SUPFAM" id="SSF50129">
    <property type="entry name" value="GroES-like"/>
    <property type="match status" value="1"/>
</dbReference>
<dbReference type="Pfam" id="PF08240">
    <property type="entry name" value="ADH_N"/>
    <property type="match status" value="1"/>
</dbReference>
<dbReference type="PANTHER" id="PTHR48106:SF18">
    <property type="entry name" value="QUINONE OXIDOREDUCTASE PIG3"/>
    <property type="match status" value="1"/>
</dbReference>
<evidence type="ECO:0000259" key="3">
    <source>
        <dbReference type="SMART" id="SM00829"/>
    </source>
</evidence>
<dbReference type="GO" id="GO:0070402">
    <property type="term" value="F:NADPH binding"/>
    <property type="evidence" value="ECO:0007669"/>
    <property type="project" value="TreeGrafter"/>
</dbReference>
<keyword evidence="2" id="KW-0560">Oxidoreductase</keyword>
<reference evidence="4" key="1">
    <citation type="submission" date="2024-06" db="EMBL/GenBank/DDBJ databases">
        <title>Draft genome sequence of Microbacterium sp. strain A8/3-1, isolated from Oxytropis tragacanthoides Fisch. ex DC. Root nodules in the Altai region of Russia.</title>
        <authorList>
            <person name="Sazanova A."/>
            <person name="Guro P."/>
            <person name="Kuznetsova I."/>
            <person name="Belimov A."/>
            <person name="Safronova V."/>
        </authorList>
    </citation>
    <scope>NUCLEOTIDE SEQUENCE</scope>
    <source>
        <strain evidence="4">A8/3-1</strain>
    </source>
</reference>
<dbReference type="SUPFAM" id="SSF51735">
    <property type="entry name" value="NAD(P)-binding Rossmann-fold domains"/>
    <property type="match status" value="1"/>
</dbReference>
<dbReference type="Gene3D" id="3.90.180.10">
    <property type="entry name" value="Medium-chain alcohol dehydrogenases, catalytic domain"/>
    <property type="match status" value="1"/>
</dbReference>
<name>A0AAU7VSG2_9MICO</name>
<dbReference type="InterPro" id="IPR020843">
    <property type="entry name" value="ER"/>
</dbReference>
<protein>
    <submittedName>
        <fullName evidence="4">Zinc-binding dehydrogenase</fullName>
    </submittedName>
</protein>
<organism evidence="4">
    <name type="scientific">Microbacterium sp. A8/3-1</name>
    <dbReference type="NCBI Taxonomy" id="3160749"/>
    <lineage>
        <taxon>Bacteria</taxon>
        <taxon>Bacillati</taxon>
        <taxon>Actinomycetota</taxon>
        <taxon>Actinomycetes</taxon>
        <taxon>Micrococcales</taxon>
        <taxon>Microbacteriaceae</taxon>
        <taxon>Microbacterium</taxon>
    </lineage>
</organism>
<evidence type="ECO:0000256" key="1">
    <source>
        <dbReference type="ARBA" id="ARBA00022857"/>
    </source>
</evidence>
<dbReference type="InterPro" id="IPR011032">
    <property type="entry name" value="GroES-like_sf"/>
</dbReference>
<dbReference type="GO" id="GO:0016651">
    <property type="term" value="F:oxidoreductase activity, acting on NAD(P)H"/>
    <property type="evidence" value="ECO:0007669"/>
    <property type="project" value="TreeGrafter"/>
</dbReference>
<dbReference type="EMBL" id="CP158357">
    <property type="protein sequence ID" value="XBX77021.1"/>
    <property type="molecule type" value="Genomic_DNA"/>
</dbReference>
<sequence>MSADAVTEVESRTMRAVVQRAFGGSEVLQVEEVPLPEPAEGEVRVRIAAAGVHAVDTAIRRDAGPPSMPRPVLPMTPGRELAGVVDAVGPGVDAAIVGSRVVAHVGFRSGGYAEFALAPVESLHPVPDGVTFPQAVATIGTGRTAQLVLDSVEIGPEDVVVIPGASGGLGSQLAQLALSGGATVVALHGGEAKRAVVEQLARGEKLAGGRLLPLDATDESWPARMAELLGGQQPSVLLDGVGGATGRAALETLGRGARVVIIGWSSGEVLRLDSDDIVERSLTVTVPLGRALPDLRLLETRALAAVAEGRTVPPVDEYRLADAAAAHDAIEQRRQRGKVVLVP</sequence>
<keyword evidence="1" id="KW-0521">NADP</keyword>
<dbReference type="InterPro" id="IPR036291">
    <property type="entry name" value="NAD(P)-bd_dom_sf"/>
</dbReference>
<evidence type="ECO:0000256" key="2">
    <source>
        <dbReference type="ARBA" id="ARBA00023002"/>
    </source>
</evidence>
<dbReference type="SMART" id="SM00829">
    <property type="entry name" value="PKS_ER"/>
    <property type="match status" value="1"/>
</dbReference>
<dbReference type="PANTHER" id="PTHR48106">
    <property type="entry name" value="QUINONE OXIDOREDUCTASE PIG3-RELATED"/>
    <property type="match status" value="1"/>
</dbReference>
<evidence type="ECO:0000313" key="4">
    <source>
        <dbReference type="EMBL" id="XBX77021.1"/>
    </source>
</evidence>
<proteinExistence type="predicted"/>
<dbReference type="Gene3D" id="3.40.50.720">
    <property type="entry name" value="NAD(P)-binding Rossmann-like Domain"/>
    <property type="match status" value="1"/>
</dbReference>
<feature type="domain" description="Enoyl reductase (ER)" evidence="3">
    <location>
        <begin position="23"/>
        <end position="341"/>
    </location>
</feature>
<gene>
    <name evidence="4" type="ORF">ABS642_13980</name>
</gene>